<dbReference type="OrthoDB" id="7862710at2"/>
<dbReference type="EMBL" id="CP022540">
    <property type="protein sequence ID" value="ASP21741.1"/>
    <property type="molecule type" value="Genomic_DNA"/>
</dbReference>
<feature type="chain" id="PRO_5012126495" description="UrcA family protein" evidence="1">
    <location>
        <begin position="21"/>
        <end position="110"/>
    </location>
</feature>
<protein>
    <recommendedName>
        <fullName evidence="4">UrcA family protein</fullName>
    </recommendedName>
</protein>
<evidence type="ECO:0000256" key="1">
    <source>
        <dbReference type="SAM" id="SignalP"/>
    </source>
</evidence>
<name>A0A222E727_9RHOB</name>
<organism evidence="2 3">
    <name type="scientific">Antarctobacter heliothermus</name>
    <dbReference type="NCBI Taxonomy" id="74033"/>
    <lineage>
        <taxon>Bacteria</taxon>
        <taxon>Pseudomonadati</taxon>
        <taxon>Pseudomonadota</taxon>
        <taxon>Alphaproteobacteria</taxon>
        <taxon>Rhodobacterales</taxon>
        <taxon>Roseobacteraceae</taxon>
        <taxon>Antarctobacter</taxon>
    </lineage>
</organism>
<evidence type="ECO:0000313" key="3">
    <source>
        <dbReference type="Proteomes" id="UP000203589"/>
    </source>
</evidence>
<keyword evidence="1" id="KW-0732">Signal</keyword>
<evidence type="ECO:0000313" key="2">
    <source>
        <dbReference type="EMBL" id="ASP21741.1"/>
    </source>
</evidence>
<dbReference type="RefSeq" id="WP_094035612.1">
    <property type="nucleotide sequence ID" value="NZ_CP022540.1"/>
</dbReference>
<dbReference type="Proteomes" id="UP000203589">
    <property type="component" value="Chromosome"/>
</dbReference>
<keyword evidence="3" id="KW-1185">Reference proteome</keyword>
<proteinExistence type="predicted"/>
<reference evidence="2 3" key="1">
    <citation type="submission" date="2017-07" db="EMBL/GenBank/DDBJ databases">
        <title>Genome Sequence of Antarctobacter heliothermus Strain SMS3 Isolated from a culture of the Diatom Skeletonema marinoi.</title>
        <authorList>
            <person name="Topel M."/>
            <person name="Pinder M.I.M."/>
            <person name="Johansson O.N."/>
            <person name="Kourtchenko O."/>
            <person name="Godhe A."/>
            <person name="Clarke A.K."/>
        </authorList>
    </citation>
    <scope>NUCLEOTIDE SEQUENCE [LARGE SCALE GENOMIC DNA]</scope>
    <source>
        <strain evidence="2 3">SMS3</strain>
    </source>
</reference>
<evidence type="ECO:0008006" key="4">
    <source>
        <dbReference type="Google" id="ProtNLM"/>
    </source>
</evidence>
<feature type="signal peptide" evidence="1">
    <location>
        <begin position="1"/>
        <end position="20"/>
    </location>
</feature>
<dbReference type="KEGG" id="aht:ANTHELSMS3_03089"/>
<accession>A0A222E727</accession>
<dbReference type="AlphaFoldDB" id="A0A222E727"/>
<gene>
    <name evidence="2" type="ORF">ANTHELSMS3_03089</name>
</gene>
<sequence>MKWILGTAVLVAALAPMAQAETVRSKSFVADIQRRAVNIQARDGTGSTPAAQVYVSVKTVAGAAPAQGQIKAAGAFAAKAGCRDGQALATIMAGVTTSAADFEVLCRGGQ</sequence>